<organism evidence="2 3">
    <name type="scientific">Arthrobotrys musiformis</name>
    <dbReference type="NCBI Taxonomy" id="47236"/>
    <lineage>
        <taxon>Eukaryota</taxon>
        <taxon>Fungi</taxon>
        <taxon>Dikarya</taxon>
        <taxon>Ascomycota</taxon>
        <taxon>Pezizomycotina</taxon>
        <taxon>Orbiliomycetes</taxon>
        <taxon>Orbiliales</taxon>
        <taxon>Orbiliaceae</taxon>
        <taxon>Arthrobotrys</taxon>
    </lineage>
</organism>
<accession>A0AAV9WII1</accession>
<name>A0AAV9WII1_9PEZI</name>
<feature type="chain" id="PRO_5043609053" evidence="1">
    <location>
        <begin position="20"/>
        <end position="283"/>
    </location>
</feature>
<gene>
    <name evidence="2" type="ORF">TWF481_004093</name>
</gene>
<proteinExistence type="predicted"/>
<dbReference type="Proteomes" id="UP001370758">
    <property type="component" value="Unassembled WGS sequence"/>
</dbReference>
<keyword evidence="3" id="KW-1185">Reference proteome</keyword>
<reference evidence="2 3" key="1">
    <citation type="submission" date="2023-08" db="EMBL/GenBank/DDBJ databases">
        <authorList>
            <person name="Palmer J.M."/>
        </authorList>
    </citation>
    <scope>NUCLEOTIDE SEQUENCE [LARGE SCALE GENOMIC DNA]</scope>
    <source>
        <strain evidence="2 3">TWF481</strain>
    </source>
</reference>
<evidence type="ECO:0000313" key="2">
    <source>
        <dbReference type="EMBL" id="KAK6509340.1"/>
    </source>
</evidence>
<evidence type="ECO:0000313" key="3">
    <source>
        <dbReference type="Proteomes" id="UP001370758"/>
    </source>
</evidence>
<sequence>MHLIPLVVLSALLASPVFSSPIKTNDDVKILLSREALAEIPHFNITKRHDPGHHREIGITPRGLLSHLHTNYAHRNFIRDVIVDDNNRTFTTYDIPDDLMDHAVSTYPLHKRHASIVKDRVLRKRAEIIPEPFGPLEKRELERRSSVELSSVIITKLCNAGKKVVNDLYDGALGFFCVMHNEAIRFMIEGNGSGPSPYTSYGPWNYADGGEGDMVFTYGKGQGFPWAWTAFTCKPILGRLENCAGVGLADGGALSTQSKNGNGAFHYGVDIGDISKGQPFESG</sequence>
<comment type="caution">
    <text evidence="2">The sequence shown here is derived from an EMBL/GenBank/DDBJ whole genome shotgun (WGS) entry which is preliminary data.</text>
</comment>
<dbReference type="AlphaFoldDB" id="A0AAV9WII1"/>
<evidence type="ECO:0000256" key="1">
    <source>
        <dbReference type="SAM" id="SignalP"/>
    </source>
</evidence>
<keyword evidence="1" id="KW-0732">Signal</keyword>
<feature type="signal peptide" evidence="1">
    <location>
        <begin position="1"/>
        <end position="19"/>
    </location>
</feature>
<dbReference type="EMBL" id="JAVHJL010000002">
    <property type="protein sequence ID" value="KAK6509340.1"/>
    <property type="molecule type" value="Genomic_DNA"/>
</dbReference>
<protein>
    <submittedName>
        <fullName evidence="2">Uncharacterized protein</fullName>
    </submittedName>
</protein>